<dbReference type="InterPro" id="IPR016192">
    <property type="entry name" value="APOBEC/CMP_deaminase_Zn-bd"/>
</dbReference>
<dbReference type="AlphaFoldDB" id="A0A3A5HB11"/>
<sequence length="148" mass="15303">MDEERHLTRAVELAGLARTRGNAPFGAVIAVGDEVLVEGMNRAGELADPTAHAETEALRSLDPGQRARLAEATVYASGEPCPMCTGALVWARVRRVVYAAATADFAPLLPPGPGFAIGCAELVALSSEGPEVLGPVPVAGALEVFGER</sequence>
<dbReference type="PANTHER" id="PTHR11079">
    <property type="entry name" value="CYTOSINE DEAMINASE FAMILY MEMBER"/>
    <property type="match status" value="1"/>
</dbReference>
<keyword evidence="1" id="KW-0479">Metal-binding</keyword>
<protein>
    <submittedName>
        <fullName evidence="4">Nucleoside deaminase</fullName>
    </submittedName>
</protein>
<feature type="domain" description="CMP/dCMP-type deaminase" evidence="3">
    <location>
        <begin position="1"/>
        <end position="116"/>
    </location>
</feature>
<dbReference type="PROSITE" id="PS51747">
    <property type="entry name" value="CYT_DCMP_DEAMINASES_2"/>
    <property type="match status" value="1"/>
</dbReference>
<dbReference type="InterPro" id="IPR016193">
    <property type="entry name" value="Cytidine_deaminase-like"/>
</dbReference>
<reference evidence="5" key="1">
    <citation type="submission" date="2018-09" db="EMBL/GenBank/DDBJ databases">
        <authorList>
            <person name="Zhu H."/>
        </authorList>
    </citation>
    <scope>NUCLEOTIDE SEQUENCE [LARGE SCALE GENOMIC DNA]</scope>
    <source>
        <strain evidence="5">K1W22B-1</strain>
    </source>
</reference>
<dbReference type="SUPFAM" id="SSF53927">
    <property type="entry name" value="Cytidine deaminase-like"/>
    <property type="match status" value="1"/>
</dbReference>
<evidence type="ECO:0000256" key="1">
    <source>
        <dbReference type="ARBA" id="ARBA00022723"/>
    </source>
</evidence>
<dbReference type="GO" id="GO:0008270">
    <property type="term" value="F:zinc ion binding"/>
    <property type="evidence" value="ECO:0007669"/>
    <property type="project" value="InterPro"/>
</dbReference>
<dbReference type="EMBL" id="QYRP01000002">
    <property type="protein sequence ID" value="RJS47502.1"/>
    <property type="molecule type" value="Genomic_DNA"/>
</dbReference>
<keyword evidence="2" id="KW-0862">Zinc</keyword>
<evidence type="ECO:0000259" key="3">
    <source>
        <dbReference type="PROSITE" id="PS51747"/>
    </source>
</evidence>
<proteinExistence type="predicted"/>
<dbReference type="RefSeq" id="WP_120061466.1">
    <property type="nucleotide sequence ID" value="NZ_QYRP01000002.1"/>
</dbReference>
<accession>A0A3A5HB11</accession>
<dbReference type="Proteomes" id="UP000276542">
    <property type="component" value="Unassembled WGS sequence"/>
</dbReference>
<keyword evidence="5" id="KW-1185">Reference proteome</keyword>
<evidence type="ECO:0000256" key="2">
    <source>
        <dbReference type="ARBA" id="ARBA00022833"/>
    </source>
</evidence>
<evidence type="ECO:0000313" key="4">
    <source>
        <dbReference type="EMBL" id="RJS47502.1"/>
    </source>
</evidence>
<organism evidence="4 5">
    <name type="scientific">Nocardioides cavernaquae</name>
    <dbReference type="NCBI Taxonomy" id="2321396"/>
    <lineage>
        <taxon>Bacteria</taxon>
        <taxon>Bacillati</taxon>
        <taxon>Actinomycetota</taxon>
        <taxon>Actinomycetes</taxon>
        <taxon>Propionibacteriales</taxon>
        <taxon>Nocardioidaceae</taxon>
        <taxon>Nocardioides</taxon>
    </lineage>
</organism>
<name>A0A3A5HB11_9ACTN</name>
<dbReference type="Gene3D" id="3.40.140.10">
    <property type="entry name" value="Cytidine Deaminase, domain 2"/>
    <property type="match status" value="1"/>
</dbReference>
<gene>
    <name evidence="4" type="ORF">D4739_15645</name>
</gene>
<comment type="caution">
    <text evidence="4">The sequence shown here is derived from an EMBL/GenBank/DDBJ whole genome shotgun (WGS) entry which is preliminary data.</text>
</comment>
<evidence type="ECO:0000313" key="5">
    <source>
        <dbReference type="Proteomes" id="UP000276542"/>
    </source>
</evidence>
<dbReference type="Pfam" id="PF00383">
    <property type="entry name" value="dCMP_cyt_deam_1"/>
    <property type="match status" value="1"/>
</dbReference>
<dbReference type="CDD" id="cd01285">
    <property type="entry name" value="nucleoside_deaminase"/>
    <property type="match status" value="1"/>
</dbReference>
<dbReference type="PANTHER" id="PTHR11079:SF162">
    <property type="entry name" value="RIBOFLAVIN BIOSYNTHESIS PROTEIN PYRD, CHLOROPLASTIC"/>
    <property type="match status" value="1"/>
</dbReference>
<dbReference type="InterPro" id="IPR002125">
    <property type="entry name" value="CMP_dCMP_dom"/>
</dbReference>
<dbReference type="PROSITE" id="PS00903">
    <property type="entry name" value="CYT_DCMP_DEAMINASES_1"/>
    <property type="match status" value="1"/>
</dbReference>
<dbReference type="OrthoDB" id="9802676at2"/>
<dbReference type="GO" id="GO:0016787">
    <property type="term" value="F:hydrolase activity"/>
    <property type="evidence" value="ECO:0007669"/>
    <property type="project" value="InterPro"/>
</dbReference>